<accession>A0ABY4E313</accession>
<dbReference type="Proteomes" id="UP000832011">
    <property type="component" value="Chromosome"/>
</dbReference>
<sequence>MLPKFDKSGLIAWLSASILGCVLMNLGDQFVNWYATVTFVVAASMYLMLMPRKKQILVTP</sequence>
<evidence type="ECO:0000256" key="1">
    <source>
        <dbReference type="SAM" id="Phobius"/>
    </source>
</evidence>
<keyword evidence="1" id="KW-0472">Membrane</keyword>
<keyword evidence="3" id="KW-1185">Reference proteome</keyword>
<protein>
    <submittedName>
        <fullName evidence="2">Uncharacterized protein</fullName>
    </submittedName>
</protein>
<feature type="transmembrane region" description="Helical" evidence="1">
    <location>
        <begin position="33"/>
        <end position="50"/>
    </location>
</feature>
<keyword evidence="1" id="KW-1133">Transmembrane helix</keyword>
<name>A0ABY4E313_9NEIS</name>
<evidence type="ECO:0000313" key="2">
    <source>
        <dbReference type="EMBL" id="UOO89728.1"/>
    </source>
</evidence>
<evidence type="ECO:0000313" key="3">
    <source>
        <dbReference type="Proteomes" id="UP000832011"/>
    </source>
</evidence>
<dbReference type="PROSITE" id="PS51257">
    <property type="entry name" value="PROKAR_LIPOPROTEIN"/>
    <property type="match status" value="1"/>
</dbReference>
<keyword evidence="1" id="KW-0812">Transmembrane</keyword>
<dbReference type="RefSeq" id="WP_244796773.1">
    <property type="nucleotide sequence ID" value="NZ_CP091511.1"/>
</dbReference>
<organism evidence="2 3">
    <name type="scientific">Vitreoscilla massiliensis</name>
    <dbReference type="NCBI Taxonomy" id="1689272"/>
    <lineage>
        <taxon>Bacteria</taxon>
        <taxon>Pseudomonadati</taxon>
        <taxon>Pseudomonadota</taxon>
        <taxon>Betaproteobacteria</taxon>
        <taxon>Neisseriales</taxon>
        <taxon>Neisseriaceae</taxon>
        <taxon>Vitreoscilla</taxon>
    </lineage>
</organism>
<gene>
    <name evidence="2" type="ORF">LVJ82_01690</name>
</gene>
<dbReference type="EMBL" id="CP091511">
    <property type="protein sequence ID" value="UOO89728.1"/>
    <property type="molecule type" value="Genomic_DNA"/>
</dbReference>
<feature type="transmembrane region" description="Helical" evidence="1">
    <location>
        <begin position="9"/>
        <end position="27"/>
    </location>
</feature>
<proteinExistence type="predicted"/>
<reference evidence="2 3" key="1">
    <citation type="journal article" date="2022" name="Res Sq">
        <title>Evolution of multicellular longitudinally dividing oral cavity symbionts (Neisseriaceae).</title>
        <authorList>
            <person name="Nyongesa S."/>
            <person name="Weber P."/>
            <person name="Bernet E."/>
            <person name="Pullido F."/>
            <person name="Nieckarz M."/>
            <person name="Delaby M."/>
            <person name="Nieves C."/>
            <person name="Viehboeck T."/>
            <person name="Krause N."/>
            <person name="Rivera-Millot A."/>
            <person name="Nakamura A."/>
            <person name="Vischer N."/>
            <person name="VanNieuwenhze M."/>
            <person name="Brun Y."/>
            <person name="Cava F."/>
            <person name="Bulgheresi S."/>
            <person name="Veyrier F."/>
        </authorList>
    </citation>
    <scope>NUCLEOTIDE SEQUENCE [LARGE SCALE GENOMIC DNA]</scope>
    <source>
        <strain evidence="2 3">SN4</strain>
    </source>
</reference>